<dbReference type="FunFam" id="3.40.50.620:FF:000003">
    <property type="entry name" value="Leucine--tRNA ligase"/>
    <property type="match status" value="1"/>
</dbReference>
<dbReference type="GO" id="GO:0006429">
    <property type="term" value="P:leucyl-tRNA aminoacylation"/>
    <property type="evidence" value="ECO:0007669"/>
    <property type="project" value="InterPro"/>
</dbReference>
<dbReference type="SUPFAM" id="SSF47323">
    <property type="entry name" value="Anticodon-binding domain of a subclass of class I aminoacyl-tRNA synthetases"/>
    <property type="match status" value="1"/>
</dbReference>
<evidence type="ECO:0000313" key="16">
    <source>
        <dbReference type="EMBL" id="KAK8100976.1"/>
    </source>
</evidence>
<dbReference type="GO" id="GO:0004823">
    <property type="term" value="F:leucine-tRNA ligase activity"/>
    <property type="evidence" value="ECO:0007669"/>
    <property type="project" value="UniProtKB-EC"/>
</dbReference>
<name>A0AAW0QGY6_9PEZI</name>
<evidence type="ECO:0000256" key="7">
    <source>
        <dbReference type="ARBA" id="ARBA00023146"/>
    </source>
</evidence>
<dbReference type="GO" id="GO:0032543">
    <property type="term" value="P:mitochondrial translation"/>
    <property type="evidence" value="ECO:0007669"/>
    <property type="project" value="TreeGrafter"/>
</dbReference>
<dbReference type="Gene3D" id="1.10.730.10">
    <property type="entry name" value="Isoleucyl-tRNA Synthetase, Domain 1"/>
    <property type="match status" value="1"/>
</dbReference>
<evidence type="ECO:0000256" key="2">
    <source>
        <dbReference type="ARBA" id="ARBA00013164"/>
    </source>
</evidence>
<dbReference type="PANTHER" id="PTHR43740">
    <property type="entry name" value="LEUCYL-TRNA SYNTHETASE"/>
    <property type="match status" value="1"/>
</dbReference>
<dbReference type="Pfam" id="PF08264">
    <property type="entry name" value="Anticodon_1"/>
    <property type="match status" value="1"/>
</dbReference>
<evidence type="ECO:0000256" key="3">
    <source>
        <dbReference type="ARBA" id="ARBA00022598"/>
    </source>
</evidence>
<dbReference type="AlphaFoldDB" id="A0AAW0QGY6"/>
<feature type="domain" description="Methionyl/Leucyl tRNA synthetase" evidence="14">
    <location>
        <begin position="87"/>
        <end position="219"/>
    </location>
</feature>
<dbReference type="PANTHER" id="PTHR43740:SF2">
    <property type="entry name" value="LEUCINE--TRNA LIGASE, MITOCHONDRIAL"/>
    <property type="match status" value="1"/>
</dbReference>
<evidence type="ECO:0000256" key="4">
    <source>
        <dbReference type="ARBA" id="ARBA00022741"/>
    </source>
</evidence>
<sequence length="968" mass="108109">MQSFARLARGCRSHYLIASRTALRAPRAATHRCYATHLDLPALDAKWRQEWEKRKSDLGRVPKPENVQSASASASASDKKSMYILPMFPYPSGKLHLGHLRVYTIADVVARFRRLQGHPVLLPMGWDAFGLPAENAAIERGVEPAAWTKENMERMKEQLQLMNGSYDWSREFATCDPSFYKHTQRIFLLLLKNGLAGRKAAEVNWDPVENTVLANEQVDADGRSWRSGAKVEKRNLEQWFFHITQYQESLLQDLETLSENDAWPERVLAQQRNWLGRDFGAHYDFQVKSGDDTVREPVRVYTTRPETIYAAQFIALSPSSPTVLKLAEKDADLRSYLEGLKHPSDATSHSATEGYRIPYLTASNPLSAVQDSSGNKESLPVYVAGYVRGDYETGALMGVPAHDLRDFNFWSAHQPGQPTKFAVTPNEDGQDSGAEEGPFLGPGYMTSLAGAHKGLPSGQAAEAVVESIQAATGSAKGVVKWKLRDWLISRQRYWGTPIPIVHCGTCGPQPVPDEQLPVTLPKVDHHWKEGRSGNPLESAKDWINTTCPKCQGAAKRDTDTMDTFVDSSWYYMRFADPQNAELPVSEAAFKEHLPVDLYIGGVEHAILHLLYARFIYKAVVDLMHSSGAGRSLVEGENGRSVLEPFTRLITQGMVHGKTYTDPSSGRFLTPDEVDLSNPSEPLVITTGEKPGVSYEKMSKSKHNGVDPSDFISKYGADATRAHMLFQAPVSEVVNWDEGKIAGVTRWLKRLHDYARSLGPAPEQNSEWAAEAYFTKVKEEIAAVGQEQAAQWSADTDIWRATQQAVEQITKAYEKVYSLNTTVSLLMSLTNTITDSKAASQTVKVTAMNHLLRMMAPITPGFAEECWRSLYPRTESIFDSAWPEPDGTIELLGHNYIKCAVMVNGKMRCVATVPHRPSSMEEKSQEYQEWLTDRILQTEEAQTKLANFDIRKAKKAFVVKGGKTVNYLL</sequence>
<evidence type="ECO:0000256" key="5">
    <source>
        <dbReference type="ARBA" id="ARBA00022840"/>
    </source>
</evidence>
<dbReference type="Gene3D" id="3.40.50.620">
    <property type="entry name" value="HUPs"/>
    <property type="match status" value="2"/>
</dbReference>
<dbReference type="GO" id="GO:0005524">
    <property type="term" value="F:ATP binding"/>
    <property type="evidence" value="ECO:0007669"/>
    <property type="project" value="UniProtKB-KW"/>
</dbReference>
<dbReference type="InterPro" id="IPR002300">
    <property type="entry name" value="aa-tRNA-synth_Ia"/>
</dbReference>
<dbReference type="GO" id="GO:0005739">
    <property type="term" value="C:mitochondrion"/>
    <property type="evidence" value="ECO:0007669"/>
    <property type="project" value="TreeGrafter"/>
</dbReference>
<dbReference type="PROSITE" id="PS00178">
    <property type="entry name" value="AA_TRNA_LIGASE_I"/>
    <property type="match status" value="1"/>
</dbReference>
<keyword evidence="7 10" id="KW-0030">Aminoacyl-tRNA synthetase</keyword>
<dbReference type="InterPro" id="IPR015413">
    <property type="entry name" value="Methionyl/Leucyl_tRNA_Synth"/>
</dbReference>
<dbReference type="EC" id="6.1.1.4" evidence="2"/>
<dbReference type="InterPro" id="IPR002302">
    <property type="entry name" value="Leu-tRNA-ligase"/>
</dbReference>
<keyword evidence="17" id="KW-1185">Reference proteome</keyword>
<evidence type="ECO:0000256" key="11">
    <source>
        <dbReference type="SAM" id="MobiDB-lite"/>
    </source>
</evidence>
<dbReference type="InterPro" id="IPR013155">
    <property type="entry name" value="M/V/L/I-tRNA-synth_anticd-bd"/>
</dbReference>
<feature type="region of interest" description="Disordered" evidence="11">
    <location>
        <begin position="55"/>
        <end position="74"/>
    </location>
</feature>
<dbReference type="SUPFAM" id="SSF52374">
    <property type="entry name" value="Nucleotidylyl transferase"/>
    <property type="match status" value="1"/>
</dbReference>
<keyword evidence="5 10" id="KW-0067">ATP-binding</keyword>
<evidence type="ECO:0000256" key="8">
    <source>
        <dbReference type="ARBA" id="ARBA00030520"/>
    </source>
</evidence>
<comment type="similarity">
    <text evidence="1 10">Belongs to the class-I aminoacyl-tRNA synthetase family.</text>
</comment>
<dbReference type="InterPro" id="IPR014729">
    <property type="entry name" value="Rossmann-like_a/b/a_fold"/>
</dbReference>
<comment type="catalytic activity">
    <reaction evidence="9">
        <text>tRNA(Leu) + L-leucine + ATP = L-leucyl-tRNA(Leu) + AMP + diphosphate</text>
        <dbReference type="Rhea" id="RHEA:11688"/>
        <dbReference type="Rhea" id="RHEA-COMP:9613"/>
        <dbReference type="Rhea" id="RHEA-COMP:9622"/>
        <dbReference type="ChEBI" id="CHEBI:30616"/>
        <dbReference type="ChEBI" id="CHEBI:33019"/>
        <dbReference type="ChEBI" id="CHEBI:57427"/>
        <dbReference type="ChEBI" id="CHEBI:78442"/>
        <dbReference type="ChEBI" id="CHEBI:78494"/>
        <dbReference type="ChEBI" id="CHEBI:456215"/>
        <dbReference type="EC" id="6.1.1.4"/>
    </reaction>
</comment>
<feature type="domain" description="Aminoacyl-tRNA synthetase class Ia" evidence="12">
    <location>
        <begin position="483"/>
        <end position="605"/>
    </location>
</feature>
<dbReference type="GO" id="GO:0002161">
    <property type="term" value="F:aminoacyl-tRNA deacylase activity"/>
    <property type="evidence" value="ECO:0007669"/>
    <property type="project" value="InterPro"/>
</dbReference>
<dbReference type="CDD" id="cd00812">
    <property type="entry name" value="LeuRS_core"/>
    <property type="match status" value="1"/>
</dbReference>
<protein>
    <recommendedName>
        <fullName evidence="2">leucine--tRNA ligase</fullName>
        <ecNumber evidence="2">6.1.1.4</ecNumber>
    </recommendedName>
    <alternativeName>
        <fullName evidence="8">Leucyl-tRNA synthetase</fullName>
    </alternativeName>
</protein>
<dbReference type="SUPFAM" id="SSF50677">
    <property type="entry name" value="ValRS/IleRS/LeuRS editing domain"/>
    <property type="match status" value="1"/>
</dbReference>
<evidence type="ECO:0000313" key="17">
    <source>
        <dbReference type="Proteomes" id="UP001392437"/>
    </source>
</evidence>
<dbReference type="Proteomes" id="UP001392437">
    <property type="component" value="Unassembled WGS sequence"/>
</dbReference>
<feature type="domain" description="Aminoacyl-tRNA synthetase class Ia" evidence="12">
    <location>
        <begin position="695"/>
        <end position="735"/>
    </location>
</feature>
<keyword evidence="3 10" id="KW-0436">Ligase</keyword>
<comment type="caution">
    <text evidence="16">The sequence shown here is derived from an EMBL/GenBank/DDBJ whole genome shotgun (WGS) entry which is preliminary data.</text>
</comment>
<evidence type="ECO:0000256" key="9">
    <source>
        <dbReference type="ARBA" id="ARBA00047469"/>
    </source>
</evidence>
<dbReference type="Pfam" id="PF13603">
    <property type="entry name" value="tRNA-synt_1_2"/>
    <property type="match status" value="1"/>
</dbReference>
<dbReference type="InterPro" id="IPR009008">
    <property type="entry name" value="Val/Leu/Ile-tRNA-synth_edit"/>
</dbReference>
<gene>
    <name evidence="16" type="ORF">PG999_011350</name>
</gene>
<dbReference type="InterPro" id="IPR009080">
    <property type="entry name" value="tRNAsynth_Ia_anticodon-bd"/>
</dbReference>
<evidence type="ECO:0000259" key="12">
    <source>
        <dbReference type="Pfam" id="PF00133"/>
    </source>
</evidence>
<dbReference type="InterPro" id="IPR001412">
    <property type="entry name" value="aa-tRNA-synth_I_CS"/>
</dbReference>
<keyword evidence="6 10" id="KW-0648">Protein biosynthesis</keyword>
<feature type="domain" description="Leucyl-tRNA synthetase editing" evidence="15">
    <location>
        <begin position="272"/>
        <end position="467"/>
    </location>
</feature>
<dbReference type="Pfam" id="PF00133">
    <property type="entry name" value="tRNA-synt_1"/>
    <property type="match status" value="2"/>
</dbReference>
<dbReference type="Pfam" id="PF09334">
    <property type="entry name" value="tRNA-synt_1g"/>
    <property type="match status" value="1"/>
</dbReference>
<dbReference type="Gene3D" id="3.90.740.10">
    <property type="entry name" value="Valyl/Leucyl/Isoleucyl-tRNA synthetase, editing domain"/>
    <property type="match status" value="1"/>
</dbReference>
<dbReference type="FunFam" id="3.40.50.620:FF:000338">
    <property type="entry name" value="Leucine--tRNA ligase, mitochondrial"/>
    <property type="match status" value="1"/>
</dbReference>
<dbReference type="FunFam" id="1.10.730.10:FF:000002">
    <property type="entry name" value="Leucine--tRNA ligase"/>
    <property type="match status" value="1"/>
</dbReference>
<proteinExistence type="inferred from homology"/>
<dbReference type="NCBIfam" id="TIGR00396">
    <property type="entry name" value="leuS_bact"/>
    <property type="match status" value="1"/>
</dbReference>
<dbReference type="InterPro" id="IPR025709">
    <property type="entry name" value="Leu_tRNA-synth_edit"/>
</dbReference>
<evidence type="ECO:0000259" key="14">
    <source>
        <dbReference type="Pfam" id="PF09334"/>
    </source>
</evidence>
<evidence type="ECO:0000259" key="15">
    <source>
        <dbReference type="Pfam" id="PF13603"/>
    </source>
</evidence>
<reference evidence="16 17" key="1">
    <citation type="submission" date="2023-01" db="EMBL/GenBank/DDBJ databases">
        <title>Analysis of 21 Apiospora genomes using comparative genomics revels a genus with tremendous synthesis potential of carbohydrate active enzymes and secondary metabolites.</title>
        <authorList>
            <person name="Sorensen T."/>
        </authorList>
    </citation>
    <scope>NUCLEOTIDE SEQUENCE [LARGE SCALE GENOMIC DNA]</scope>
    <source>
        <strain evidence="16 17">CBS 117206</strain>
    </source>
</reference>
<organism evidence="16 17">
    <name type="scientific">Apiospora kogelbergensis</name>
    <dbReference type="NCBI Taxonomy" id="1337665"/>
    <lineage>
        <taxon>Eukaryota</taxon>
        <taxon>Fungi</taxon>
        <taxon>Dikarya</taxon>
        <taxon>Ascomycota</taxon>
        <taxon>Pezizomycotina</taxon>
        <taxon>Sordariomycetes</taxon>
        <taxon>Xylariomycetidae</taxon>
        <taxon>Amphisphaeriales</taxon>
        <taxon>Apiosporaceae</taxon>
        <taxon>Apiospora</taxon>
    </lineage>
</organism>
<dbReference type="PRINTS" id="PR00985">
    <property type="entry name" value="TRNASYNTHLEU"/>
</dbReference>
<evidence type="ECO:0000256" key="10">
    <source>
        <dbReference type="RuleBase" id="RU363035"/>
    </source>
</evidence>
<evidence type="ECO:0000256" key="6">
    <source>
        <dbReference type="ARBA" id="ARBA00022917"/>
    </source>
</evidence>
<accession>A0AAW0QGY6</accession>
<keyword evidence="4 10" id="KW-0547">Nucleotide-binding</keyword>
<evidence type="ECO:0000259" key="13">
    <source>
        <dbReference type="Pfam" id="PF08264"/>
    </source>
</evidence>
<evidence type="ECO:0000256" key="1">
    <source>
        <dbReference type="ARBA" id="ARBA00005594"/>
    </source>
</evidence>
<dbReference type="EMBL" id="JAQQWP010000009">
    <property type="protein sequence ID" value="KAK8100976.1"/>
    <property type="molecule type" value="Genomic_DNA"/>
</dbReference>
<feature type="domain" description="Methionyl/Valyl/Leucyl/Isoleucyl-tRNA synthetase anticodon-binding" evidence="13">
    <location>
        <begin position="794"/>
        <end position="914"/>
    </location>
</feature>